<dbReference type="Pfam" id="PF12642">
    <property type="entry name" value="TpcC"/>
    <property type="match status" value="1"/>
</dbReference>
<name>A0A9X7QMM5_BACCE</name>
<dbReference type="AlphaFoldDB" id="A0A9X7QMM5"/>
<evidence type="ECO:0000313" key="2">
    <source>
        <dbReference type="EMBL" id="QDZ76704.1"/>
    </source>
</evidence>
<reference evidence="2 3" key="1">
    <citation type="journal article" date="2019" name="Ecotoxicol. Environ. Saf.">
        <title>Microbial characterization of heavy metal resistant bacterial strains isolated from an electroplating wastewater treatment plant.</title>
        <authorList>
            <person name="Cai X."/>
            <person name="Zheng X."/>
            <person name="Zhang D."/>
            <person name="Iqbal W."/>
            <person name="Liu C."/>
            <person name="Yang B."/>
            <person name="Zhao X."/>
            <person name="Lu X."/>
            <person name="Mao Y."/>
        </authorList>
    </citation>
    <scope>NUCLEOTIDE SEQUENCE [LARGE SCALE GENOMIC DNA]</scope>
    <source>
        <strain evidence="2 3">Co1-1</strain>
    </source>
</reference>
<dbReference type="EMBL" id="CP031778">
    <property type="protein sequence ID" value="QDZ76704.1"/>
    <property type="molecule type" value="Genomic_DNA"/>
</dbReference>
<keyword evidence="1" id="KW-0812">Transmembrane</keyword>
<evidence type="ECO:0000256" key="1">
    <source>
        <dbReference type="SAM" id="Phobius"/>
    </source>
</evidence>
<proteinExistence type="predicted"/>
<sequence length="363" mass="41801">MKKWGKVAKQNSESSNKLSFRERIAKWKEKKNIYSAKLLKRDEKEKSQEVKMIKRATLKRPIVKLVWNVVAVFSLCIVALGAYNAFRHNGKIENLQNQITETKKVNAEGIQENLAMRSGVEYFVQNFIKEYVTIKPGDEVQKGRQKILSKYLAQGLDKDAGIDYQSLNGEQIYKGSRILEVESAGEDQANVYVDVTTEFTPKDSPDKKQGRLYYLIRVQGSSDGYTVVDLPQPYMPKVGVNKSIQSKYANLSKDMKSEQEVRKFFESFFKAYTAKDRGDEIKFFFQKSNDIQSLQGSMEYVKVEDVNVYPMKKEKQFLVQCSVKLKQPVSGVISEHSFEFTLDRKGEGKFEILKMQPISYEVK</sequence>
<dbReference type="Gene3D" id="3.10.450.540">
    <property type="match status" value="2"/>
</dbReference>
<evidence type="ECO:0008006" key="4">
    <source>
        <dbReference type="Google" id="ProtNLM"/>
    </source>
</evidence>
<organism evidence="2 3">
    <name type="scientific">Bacillus cereus</name>
    <dbReference type="NCBI Taxonomy" id="1396"/>
    <lineage>
        <taxon>Bacteria</taxon>
        <taxon>Bacillati</taxon>
        <taxon>Bacillota</taxon>
        <taxon>Bacilli</taxon>
        <taxon>Bacillales</taxon>
        <taxon>Bacillaceae</taxon>
        <taxon>Bacillus</taxon>
        <taxon>Bacillus cereus group</taxon>
    </lineage>
</organism>
<protein>
    <recommendedName>
        <fullName evidence="4">Conjugal transfer protein</fullName>
    </recommendedName>
</protein>
<dbReference type="InterPro" id="IPR024735">
    <property type="entry name" value="TcpC"/>
</dbReference>
<keyword evidence="1" id="KW-0472">Membrane</keyword>
<evidence type="ECO:0000313" key="3">
    <source>
        <dbReference type="Proteomes" id="UP000321735"/>
    </source>
</evidence>
<feature type="transmembrane region" description="Helical" evidence="1">
    <location>
        <begin position="65"/>
        <end position="86"/>
    </location>
</feature>
<dbReference type="CDD" id="cd16428">
    <property type="entry name" value="TcpC_C"/>
    <property type="match status" value="1"/>
</dbReference>
<gene>
    <name evidence="2" type="ORF">D0437_28145</name>
</gene>
<dbReference type="RefSeq" id="WP_208742698.1">
    <property type="nucleotide sequence ID" value="NZ_CP031778.1"/>
</dbReference>
<dbReference type="InterPro" id="IPR035628">
    <property type="entry name" value="TcpC_C"/>
</dbReference>
<accession>A0A9X7QMM5</accession>
<dbReference type="Proteomes" id="UP000321735">
    <property type="component" value="Chromosome"/>
</dbReference>
<dbReference type="CDD" id="cd16386">
    <property type="entry name" value="TcpC_N"/>
    <property type="match status" value="1"/>
</dbReference>
<keyword evidence="1" id="KW-1133">Transmembrane helix</keyword>